<dbReference type="STRING" id="1223523.H340_18214"/>
<feature type="compositionally biased region" description="Pro residues" evidence="1">
    <location>
        <begin position="170"/>
        <end position="195"/>
    </location>
</feature>
<feature type="region of interest" description="Disordered" evidence="1">
    <location>
        <begin position="87"/>
        <end position="256"/>
    </location>
</feature>
<gene>
    <name evidence="2" type="ORF">H340_18214</name>
</gene>
<dbReference type="CDD" id="cd00093">
    <property type="entry name" value="HTH_XRE"/>
    <property type="match status" value="1"/>
</dbReference>
<feature type="compositionally biased region" description="Basic and acidic residues" evidence="1">
    <location>
        <begin position="294"/>
        <end position="308"/>
    </location>
</feature>
<evidence type="ECO:0000313" key="2">
    <source>
        <dbReference type="EMBL" id="EME99071.1"/>
    </source>
</evidence>
<feature type="region of interest" description="Disordered" evidence="1">
    <location>
        <begin position="280"/>
        <end position="382"/>
    </location>
</feature>
<feature type="compositionally biased region" description="Low complexity" evidence="1">
    <location>
        <begin position="371"/>
        <end position="382"/>
    </location>
</feature>
<dbReference type="AlphaFoldDB" id="M3C543"/>
<sequence length="589" mass="60839">MSEGIAEFAARLRELKGRSGQSYGALAKRLHMSTSTLHRYCNGVAVPTEYAPVERFARLCGAAPDELVELHRRWIIADDARRRKAQATADAAPRVGADEAAEAGGARRPEAGSPLDAQKPQTPQTPPASQPAPEPQTPEKSPTDRPAPTADATTDTAPAAHPEAAAGDPAGPPAETPSTTPPPDPAPASTPPKGPEPAVSATPPVSAPNAAAPKPSTPGRVRQAIGSRRPGAAAGTATGAASARPAPTRSGSRKRVRRALIAAAVAVAIPAAVVASYAATKPDSRADTNAGEAPKSRTDRGLSADRRPGGSGTASTAPVPGLPELPSPGATAVPSVPSFPTGAPAPGGPQGIPSDTAREPAFPGPTPPRSGAPAPDAPSGAPLTVNVSPYALIDRCDQVFVTGRTPAEVPPPPSDGNARGWVTAMRAVPGGQTQLELAVQGTSRQAVVLRALHVRVVGRAAPLAWSAYLMADGCGSGVTPSTFDIDLDRDNPRARPVAGVQGDVRIPATDFPYKTSTTDPQVLDVVAHTTGHDVQWYLELEWSSGDRHGTLRIDDRGRPFRTTAIKDRPQYLYRGDTDVWEAAPDYARR</sequence>
<feature type="compositionally biased region" description="Pro residues" evidence="1">
    <location>
        <begin position="123"/>
        <end position="136"/>
    </location>
</feature>
<reference evidence="2 3" key="1">
    <citation type="journal article" date="2013" name="Genome Announc.">
        <title>Whole-Genome Shotgun Assembly and Analysis of the Genome of Streptomyces mobaraensis DSM 40847, a Strain for Industrial Production of Microbial Transglutaminase.</title>
        <authorList>
            <person name="Yang H."/>
            <person name="He T."/>
            <person name="Wu W."/>
            <person name="Zhu W."/>
            <person name="Lu B."/>
            <person name="Sun W."/>
        </authorList>
    </citation>
    <scope>NUCLEOTIDE SEQUENCE [LARGE SCALE GENOMIC DNA]</scope>
    <source>
        <strain evidence="2 3">DSM 40847</strain>
    </source>
</reference>
<dbReference type="EMBL" id="AORZ01000058">
    <property type="protein sequence ID" value="EME99071.1"/>
    <property type="molecule type" value="Genomic_DNA"/>
</dbReference>
<dbReference type="eggNOG" id="COG1813">
    <property type="taxonomic scope" value="Bacteria"/>
</dbReference>
<feature type="compositionally biased region" description="Low complexity" evidence="1">
    <location>
        <begin position="196"/>
        <end position="218"/>
    </location>
</feature>
<feature type="compositionally biased region" description="Low complexity" evidence="1">
    <location>
        <begin position="226"/>
        <end position="250"/>
    </location>
</feature>
<evidence type="ECO:0000256" key="1">
    <source>
        <dbReference type="SAM" id="MobiDB-lite"/>
    </source>
</evidence>
<dbReference type="Proteomes" id="UP000011740">
    <property type="component" value="Unassembled WGS sequence"/>
</dbReference>
<feature type="compositionally biased region" description="Low complexity" evidence="1">
    <location>
        <begin position="144"/>
        <end position="169"/>
    </location>
</feature>
<dbReference type="SMART" id="SM00530">
    <property type="entry name" value="HTH_XRE"/>
    <property type="match status" value="1"/>
</dbReference>
<dbReference type="PATRIC" id="fig|1223523.3.peg.3729"/>
<dbReference type="InterPro" id="IPR010982">
    <property type="entry name" value="Lambda_DNA-bd_dom_sf"/>
</dbReference>
<accession>M3C543</accession>
<proteinExistence type="predicted"/>
<dbReference type="SUPFAM" id="SSF47413">
    <property type="entry name" value="lambda repressor-like DNA-binding domains"/>
    <property type="match status" value="1"/>
</dbReference>
<dbReference type="Gene3D" id="1.10.260.40">
    <property type="entry name" value="lambda repressor-like DNA-binding domains"/>
    <property type="match status" value="1"/>
</dbReference>
<dbReference type="RefSeq" id="WP_004947451.1">
    <property type="nucleotide sequence ID" value="NZ_CP072827.1"/>
</dbReference>
<organism evidence="2 3">
    <name type="scientific">Streptomyces mobaraensis (strain ATCC 29032 / DSM 40847 / JCM 4168 / NBRC 13819 / NCIMB 11159 / IPCR 16-22)</name>
    <dbReference type="NCBI Taxonomy" id="1223523"/>
    <lineage>
        <taxon>Bacteria</taxon>
        <taxon>Bacillati</taxon>
        <taxon>Actinomycetota</taxon>
        <taxon>Actinomycetes</taxon>
        <taxon>Kitasatosporales</taxon>
        <taxon>Streptomycetaceae</taxon>
        <taxon>Streptomyces</taxon>
    </lineage>
</organism>
<dbReference type="GO" id="GO:0003677">
    <property type="term" value="F:DNA binding"/>
    <property type="evidence" value="ECO:0007669"/>
    <property type="project" value="InterPro"/>
</dbReference>
<dbReference type="InterPro" id="IPR001387">
    <property type="entry name" value="Cro/C1-type_HTH"/>
</dbReference>
<name>M3C543_STRM1</name>
<comment type="caution">
    <text evidence="2">The sequence shown here is derived from an EMBL/GenBank/DDBJ whole genome shotgun (WGS) entry which is preliminary data.</text>
</comment>
<dbReference type="Pfam" id="PF13560">
    <property type="entry name" value="HTH_31"/>
    <property type="match status" value="1"/>
</dbReference>
<evidence type="ECO:0000313" key="3">
    <source>
        <dbReference type="Proteomes" id="UP000011740"/>
    </source>
</evidence>
<protein>
    <submittedName>
        <fullName evidence="2">XRE family transcriptional regulator</fullName>
    </submittedName>
</protein>